<keyword evidence="4" id="KW-0808">Transferase</keyword>
<dbReference type="InterPro" id="IPR050194">
    <property type="entry name" value="Glycosyltransferase_grp1"/>
</dbReference>
<evidence type="ECO:0000256" key="1">
    <source>
        <dbReference type="ARBA" id="ARBA00022676"/>
    </source>
</evidence>
<dbReference type="Pfam" id="PF13439">
    <property type="entry name" value="Glyco_transf_4"/>
    <property type="match status" value="1"/>
</dbReference>
<proteinExistence type="evidence at transcript level"/>
<accession>A0A6A7G8F3</accession>
<evidence type="ECO:0000313" key="4">
    <source>
        <dbReference type="EMBL" id="LAC26951.1"/>
    </source>
</evidence>
<evidence type="ECO:0000259" key="2">
    <source>
        <dbReference type="Pfam" id="PF00534"/>
    </source>
</evidence>
<feature type="domain" description="Glycosyl transferase family 1" evidence="2">
    <location>
        <begin position="205"/>
        <end position="365"/>
    </location>
</feature>
<dbReference type="GO" id="GO:0016758">
    <property type="term" value="F:hexosyltransferase activity"/>
    <property type="evidence" value="ECO:0007669"/>
    <property type="project" value="TreeGrafter"/>
</dbReference>
<dbReference type="EMBL" id="IACT01007839">
    <property type="protein sequence ID" value="LAC26951.1"/>
    <property type="molecule type" value="mRNA"/>
</dbReference>
<sequence length="396" mass="46286">MKVLLITHNFPPDLGAASFRFESLVRELTKNNDEVDVLTSMPNRIHKFDLSKDELKINGFKINRFKSSKLGTSKFKVALNYFEFFLKSLKDGIKLAKKNDVIIASSPQLLIGVVGALISLITKKKFILEVRDLWPDIIVEMNVMKRWNPIYLFLKVLESFMYWKSDAIIYNSPAFYEYLKKKNPNKKLKLITNGIDKEIIDIFKEEKINKKVEKIKLIYAGNLGIAQNLNTLLDIAEKFTKELEIILVGKGSDEKKISERIEKEKLINVKLIKSMPRKELYNLYKEADVLYLQLQNIEMFEKTIPSKIFEYIATKKRVIYGIKGVGKGILKELNCEYYYEPENSKELEKVINKVILDIKNNIDVKNNVELLEKKYSREELSKKYRKFIEEVVNENK</sequence>
<protein>
    <submittedName>
        <fullName evidence="4">Glycosyltransferase WbuB</fullName>
    </submittedName>
</protein>
<dbReference type="AlphaFoldDB" id="A0A6A7G8F3"/>
<feature type="domain" description="Glycosyltransferase subfamily 4-like N-terminal" evidence="3">
    <location>
        <begin position="23"/>
        <end position="198"/>
    </location>
</feature>
<dbReference type="CDD" id="cd03794">
    <property type="entry name" value="GT4_WbuB-like"/>
    <property type="match status" value="1"/>
</dbReference>
<dbReference type="InterPro" id="IPR028098">
    <property type="entry name" value="Glyco_trans_4-like_N"/>
</dbReference>
<dbReference type="PANTHER" id="PTHR45947">
    <property type="entry name" value="SULFOQUINOVOSYL TRANSFERASE SQD2"/>
    <property type="match status" value="1"/>
</dbReference>
<dbReference type="Gene3D" id="3.40.50.2000">
    <property type="entry name" value="Glycogen Phosphorylase B"/>
    <property type="match status" value="2"/>
</dbReference>
<dbReference type="PANTHER" id="PTHR45947:SF3">
    <property type="entry name" value="SULFOQUINOVOSYL TRANSFERASE SQD2"/>
    <property type="match status" value="1"/>
</dbReference>
<keyword evidence="1" id="KW-0328">Glycosyltransferase</keyword>
<name>A0A6A7G8F3_9CRUS</name>
<evidence type="ECO:0000259" key="3">
    <source>
        <dbReference type="Pfam" id="PF13439"/>
    </source>
</evidence>
<dbReference type="SUPFAM" id="SSF53756">
    <property type="entry name" value="UDP-Glycosyltransferase/glycogen phosphorylase"/>
    <property type="match status" value="1"/>
</dbReference>
<reference evidence="4" key="1">
    <citation type="submission" date="2017-11" db="EMBL/GenBank/DDBJ databases">
        <title>The sensing device of the deep-sea amphipod.</title>
        <authorList>
            <person name="Kobayashi H."/>
            <person name="Nagahama T."/>
            <person name="Arai W."/>
            <person name="Sasagawa Y."/>
            <person name="Umeda M."/>
            <person name="Hayashi T."/>
            <person name="Nikaido I."/>
            <person name="Watanabe H."/>
            <person name="Oguri K."/>
            <person name="Kitazato H."/>
            <person name="Fujioka K."/>
            <person name="Kido Y."/>
            <person name="Takami H."/>
        </authorList>
    </citation>
    <scope>NUCLEOTIDE SEQUENCE</scope>
    <source>
        <tissue evidence="4">Whole body</tissue>
    </source>
</reference>
<dbReference type="InterPro" id="IPR001296">
    <property type="entry name" value="Glyco_trans_1"/>
</dbReference>
<dbReference type="Pfam" id="PF00534">
    <property type="entry name" value="Glycos_transf_1"/>
    <property type="match status" value="1"/>
</dbReference>
<organism evidence="4">
    <name type="scientific">Hirondellea gigas</name>
    <dbReference type="NCBI Taxonomy" id="1518452"/>
    <lineage>
        <taxon>Eukaryota</taxon>
        <taxon>Metazoa</taxon>
        <taxon>Ecdysozoa</taxon>
        <taxon>Arthropoda</taxon>
        <taxon>Crustacea</taxon>
        <taxon>Multicrustacea</taxon>
        <taxon>Malacostraca</taxon>
        <taxon>Eumalacostraca</taxon>
        <taxon>Peracarida</taxon>
        <taxon>Amphipoda</taxon>
        <taxon>Amphilochidea</taxon>
        <taxon>Lysianassida</taxon>
        <taxon>Lysianassidira</taxon>
        <taxon>Lysianassoidea</taxon>
        <taxon>Lysianassidae</taxon>
        <taxon>Hirondellea</taxon>
    </lineage>
</organism>